<feature type="transmembrane region" description="Helical" evidence="2">
    <location>
        <begin position="175"/>
        <end position="194"/>
    </location>
</feature>
<evidence type="ECO:0000313" key="4">
    <source>
        <dbReference type="Proteomes" id="UP001146351"/>
    </source>
</evidence>
<dbReference type="OrthoDB" id="2391627at2759"/>
<name>A0A9W9IBW6_9EURO</name>
<dbReference type="Pfam" id="PF09796">
    <property type="entry name" value="QCR10"/>
    <property type="match status" value="1"/>
</dbReference>
<keyword evidence="2" id="KW-0472">Membrane</keyword>
<dbReference type="InterPro" id="IPR019182">
    <property type="entry name" value="Cytochrome_b-c1_su10_fun"/>
</dbReference>
<reference evidence="3" key="1">
    <citation type="submission" date="2022-11" db="EMBL/GenBank/DDBJ databases">
        <authorList>
            <person name="Petersen C."/>
        </authorList>
    </citation>
    <scope>NUCLEOTIDE SEQUENCE</scope>
    <source>
        <strain evidence="3">IBT 21917</strain>
    </source>
</reference>
<keyword evidence="2" id="KW-0812">Transmembrane</keyword>
<reference evidence="3" key="2">
    <citation type="journal article" date="2023" name="IMA Fungus">
        <title>Comparative genomic study of the Penicillium genus elucidates a diverse pangenome and 15 lateral gene transfer events.</title>
        <authorList>
            <person name="Petersen C."/>
            <person name="Sorensen T."/>
            <person name="Nielsen M.R."/>
            <person name="Sondergaard T.E."/>
            <person name="Sorensen J.L."/>
            <person name="Fitzpatrick D.A."/>
            <person name="Frisvad J.C."/>
            <person name="Nielsen K.L."/>
        </authorList>
    </citation>
    <scope>NUCLEOTIDE SEQUENCE</scope>
    <source>
        <strain evidence="3">IBT 21917</strain>
    </source>
</reference>
<feature type="compositionally biased region" description="Basic residues" evidence="1">
    <location>
        <begin position="68"/>
        <end position="85"/>
    </location>
</feature>
<dbReference type="Proteomes" id="UP001146351">
    <property type="component" value="Unassembled WGS sequence"/>
</dbReference>
<dbReference type="PANTHER" id="PTHR28254">
    <property type="entry name" value="CYTOCHROME B-C1 COMPLEX SUBUNIT 10"/>
    <property type="match status" value="1"/>
</dbReference>
<dbReference type="PANTHER" id="PTHR28254:SF1">
    <property type="entry name" value="CYTOCHROME B-C1 COMPLEX SUBUNIT 10, MITOCHONDRIAL"/>
    <property type="match status" value="1"/>
</dbReference>
<keyword evidence="4" id="KW-1185">Reference proteome</keyword>
<dbReference type="EMBL" id="JAPQKO010000003">
    <property type="protein sequence ID" value="KAJ5172640.1"/>
    <property type="molecule type" value="Genomic_DNA"/>
</dbReference>
<evidence type="ECO:0000256" key="2">
    <source>
        <dbReference type="SAM" id="Phobius"/>
    </source>
</evidence>
<comment type="caution">
    <text evidence="3">The sequence shown here is derived from an EMBL/GenBank/DDBJ whole genome shotgun (WGS) entry which is preliminary data.</text>
</comment>
<evidence type="ECO:0000256" key="1">
    <source>
        <dbReference type="SAM" id="MobiDB-lite"/>
    </source>
</evidence>
<dbReference type="GO" id="GO:0006122">
    <property type="term" value="P:mitochondrial electron transport, ubiquinol to cytochrome c"/>
    <property type="evidence" value="ECO:0007669"/>
    <property type="project" value="InterPro"/>
</dbReference>
<dbReference type="GO" id="GO:0005739">
    <property type="term" value="C:mitochondrion"/>
    <property type="evidence" value="ECO:0007669"/>
    <property type="project" value="GOC"/>
</dbReference>
<proteinExistence type="predicted"/>
<feature type="region of interest" description="Disordered" evidence="1">
    <location>
        <begin position="64"/>
        <end position="88"/>
    </location>
</feature>
<accession>A0A9W9IBW6</accession>
<keyword evidence="2" id="KW-1133">Transmembrane helix</keyword>
<dbReference type="AlphaFoldDB" id="A0A9W9IBW6"/>
<gene>
    <name evidence="3" type="ORF">N7492_005233</name>
</gene>
<sequence>MIGCFVRALPVFVDHRRQLLSLSRAIVPRPALVDNNGTSTDTLRIVSFLCAFIWGSLSWPDPAGGRLNPHHRSSPRVARRQRKHHDNQEEINANGISVRAIGLHSHPPPRRGFHCLRPQVRTPRTHVVPTFPFPTLRRSEVERIEFHMAWVHGRAALFVQPRTIGGFTVASATQIGTLAGSFGVFAGAAALFFLGEVPRVRRDVLQQFPFLDTYFDRTIAPEDNPF</sequence>
<protein>
    <recommendedName>
        <fullName evidence="5">Cytochrome b-c1 complex subunit 10</fullName>
    </recommendedName>
</protein>
<evidence type="ECO:0000313" key="3">
    <source>
        <dbReference type="EMBL" id="KAJ5172640.1"/>
    </source>
</evidence>
<evidence type="ECO:0008006" key="5">
    <source>
        <dbReference type="Google" id="ProtNLM"/>
    </source>
</evidence>
<organism evidence="3 4">
    <name type="scientific">Penicillium capsulatum</name>
    <dbReference type="NCBI Taxonomy" id="69766"/>
    <lineage>
        <taxon>Eukaryota</taxon>
        <taxon>Fungi</taxon>
        <taxon>Dikarya</taxon>
        <taxon>Ascomycota</taxon>
        <taxon>Pezizomycotina</taxon>
        <taxon>Eurotiomycetes</taxon>
        <taxon>Eurotiomycetidae</taxon>
        <taxon>Eurotiales</taxon>
        <taxon>Aspergillaceae</taxon>
        <taxon>Penicillium</taxon>
    </lineage>
</organism>